<dbReference type="Pfam" id="PF07238">
    <property type="entry name" value="PilZ"/>
    <property type="match status" value="1"/>
</dbReference>
<dbReference type="Pfam" id="PF12945">
    <property type="entry name" value="PilZNR"/>
    <property type="match status" value="1"/>
</dbReference>
<evidence type="ECO:0000313" key="4">
    <source>
        <dbReference type="Proteomes" id="UP000824633"/>
    </source>
</evidence>
<dbReference type="RefSeq" id="WP_224034831.1">
    <property type="nucleotide sequence ID" value="NZ_AP024849.1"/>
</dbReference>
<feature type="domain" description="Type III secretion system flagellar brake protein YcgR PilZN" evidence="2">
    <location>
        <begin position="7"/>
        <end position="88"/>
    </location>
</feature>
<evidence type="ECO:0000259" key="2">
    <source>
        <dbReference type="Pfam" id="PF12945"/>
    </source>
</evidence>
<proteinExistence type="predicted"/>
<dbReference type="Gene3D" id="2.40.10.220">
    <property type="entry name" value="predicted glycosyltransferase like domains"/>
    <property type="match status" value="1"/>
</dbReference>
<organism evidence="3 4">
    <name type="scientific">Clostridium gelidum</name>
    <dbReference type="NCBI Taxonomy" id="704125"/>
    <lineage>
        <taxon>Bacteria</taxon>
        <taxon>Bacillati</taxon>
        <taxon>Bacillota</taxon>
        <taxon>Clostridia</taxon>
        <taxon>Eubacteriales</taxon>
        <taxon>Clostridiaceae</taxon>
        <taxon>Clostridium</taxon>
    </lineage>
</organism>
<dbReference type="InterPro" id="IPR009875">
    <property type="entry name" value="PilZ_domain"/>
</dbReference>
<accession>A0ABN6J5L1</accession>
<sequence>MEDFNLKVNDRINVMIERKAYKTLIIDVQDDFLRINLPVNEGEYLMLHVNEKIEFNSYLDEGRCYKFYSKVISRGKEGNIIYYKISKPFDIKKIQRRSFFRVDLFDMIEYKIITNIDKEDVDSVPYKEGFMVDLSGGGLKLKVKDDIKRDDLILIRMAIKGAEIEAKCDTVRIENTEDKEKLCGLKFLNITPAQTDTIIQGLFEIVRKQRSKL</sequence>
<keyword evidence="4" id="KW-1185">Reference proteome</keyword>
<reference evidence="4" key="1">
    <citation type="submission" date="2021-07" db="EMBL/GenBank/DDBJ databases">
        <title>Complete genome sequencing of a Clostridium isolate.</title>
        <authorList>
            <person name="Ueki A."/>
            <person name="Tonouchi A."/>
        </authorList>
    </citation>
    <scope>NUCLEOTIDE SEQUENCE [LARGE SCALE GENOMIC DNA]</scope>
    <source>
        <strain evidence="4">C5S11</strain>
    </source>
</reference>
<dbReference type="EMBL" id="AP024849">
    <property type="protein sequence ID" value="BCZ48578.1"/>
    <property type="molecule type" value="Genomic_DNA"/>
</dbReference>
<dbReference type="Proteomes" id="UP000824633">
    <property type="component" value="Chromosome"/>
</dbReference>
<evidence type="ECO:0008006" key="5">
    <source>
        <dbReference type="Google" id="ProtNLM"/>
    </source>
</evidence>
<name>A0ABN6J5L1_9CLOT</name>
<protein>
    <recommendedName>
        <fullName evidence="5">Flagellar brake protein YcgR</fullName>
    </recommendedName>
</protein>
<feature type="domain" description="PilZ" evidence="1">
    <location>
        <begin position="95"/>
        <end position="203"/>
    </location>
</feature>
<dbReference type="InterPro" id="IPR009926">
    <property type="entry name" value="T3SS_YcgR_PilZN"/>
</dbReference>
<gene>
    <name evidence="3" type="ORF">psyc5s11_46450</name>
</gene>
<evidence type="ECO:0000313" key="3">
    <source>
        <dbReference type="EMBL" id="BCZ48578.1"/>
    </source>
</evidence>
<evidence type="ECO:0000259" key="1">
    <source>
        <dbReference type="Pfam" id="PF07238"/>
    </source>
</evidence>